<evidence type="ECO:0000256" key="1">
    <source>
        <dbReference type="SAM" id="MobiDB-lite"/>
    </source>
</evidence>
<dbReference type="Pfam" id="PF13174">
    <property type="entry name" value="TPR_6"/>
    <property type="match status" value="1"/>
</dbReference>
<name>A0A381YUV7_9ZZZZ</name>
<feature type="transmembrane region" description="Helical" evidence="2">
    <location>
        <begin position="12"/>
        <end position="32"/>
    </location>
</feature>
<organism evidence="3">
    <name type="scientific">marine metagenome</name>
    <dbReference type="NCBI Taxonomy" id="408172"/>
    <lineage>
        <taxon>unclassified sequences</taxon>
        <taxon>metagenomes</taxon>
        <taxon>ecological metagenomes</taxon>
    </lineage>
</organism>
<dbReference type="SMART" id="SM00028">
    <property type="entry name" value="TPR"/>
    <property type="match status" value="4"/>
</dbReference>
<evidence type="ECO:0000256" key="2">
    <source>
        <dbReference type="SAM" id="Phobius"/>
    </source>
</evidence>
<dbReference type="InterPro" id="IPR019734">
    <property type="entry name" value="TPR_rpt"/>
</dbReference>
<sequence>MNNLKNSKQVKYSSVSFFLGLLIFFSGCAYYNTFYNARRYFEEGEKARLENVGESLPSSAKNAYQSVIDKSIIILNKYPQSKYVFPAMFLIGKSRYHLGEYTQAENIFRRLEQEGGAEYQNESQYWLACTKWKSGKPLPALNDLHTLYDQINDNQFLAKIHLSIAEIYLEIEETDQAFASLDKAADLTKDRSEKDQIYYRLSTLAFDQQEYDRALSAYRNVIKYTMVKKRKEDANLQIVKIFRIQGIFSEASNKIKDLLADENFKTVHGELEMELAKISIDQGDLEVAKIRFESITIDYERSEVSAEAYYHLGENSLKERGFEEALNYYEQVSSESRKSAFLKPSQRRIKEIQAYRTARNEMDALLEEKTANPSLVREPDSLGITKDDALEPSPSQHLPKIDFSGVPVQFDSTSAGSNEINPQNLLSKKNQIAEKLYSLAELNAFHFDHFDSAIVYLQDIIENYTDTDIYPKSLFTLRFLFFERSDTAEAVQLEDILLEQFPESEFSLAIGKSQDIEEGSHDNFLRDAEQLWAQDKEASLNEYKSIVSADSTSDLAAKAVYSLAYHYDLFLHNADSALKYYEMIQNFHPESEQASASRTRYTILKNLLREDSGGELEEEKQFSSSKTVPLDSIPPIPHKSVSQDSTISIVNHDSVSTPIDTTIIKHAY</sequence>
<dbReference type="InterPro" id="IPR011990">
    <property type="entry name" value="TPR-like_helical_dom_sf"/>
</dbReference>
<dbReference type="EMBL" id="UINC01019030">
    <property type="protein sequence ID" value="SVA80371.1"/>
    <property type="molecule type" value="Genomic_DNA"/>
</dbReference>
<dbReference type="AlphaFoldDB" id="A0A381YUV7"/>
<dbReference type="PROSITE" id="PS50005">
    <property type="entry name" value="TPR"/>
    <property type="match status" value="2"/>
</dbReference>
<dbReference type="SUPFAM" id="SSF48452">
    <property type="entry name" value="TPR-like"/>
    <property type="match status" value="2"/>
</dbReference>
<proteinExistence type="predicted"/>
<dbReference type="Gene3D" id="1.25.40.10">
    <property type="entry name" value="Tetratricopeptide repeat domain"/>
    <property type="match status" value="4"/>
</dbReference>
<keyword evidence="2" id="KW-0472">Membrane</keyword>
<evidence type="ECO:0000313" key="3">
    <source>
        <dbReference type="EMBL" id="SVA80371.1"/>
    </source>
</evidence>
<gene>
    <name evidence="3" type="ORF">METZ01_LOCUS133225</name>
</gene>
<keyword evidence="2" id="KW-0812">Transmembrane</keyword>
<feature type="region of interest" description="Disordered" evidence="1">
    <location>
        <begin position="614"/>
        <end position="639"/>
    </location>
</feature>
<protein>
    <submittedName>
        <fullName evidence="3">Uncharacterized protein</fullName>
    </submittedName>
</protein>
<dbReference type="PROSITE" id="PS51257">
    <property type="entry name" value="PROKAR_LIPOPROTEIN"/>
    <property type="match status" value="1"/>
</dbReference>
<accession>A0A381YUV7</accession>
<keyword evidence="2" id="KW-1133">Transmembrane helix</keyword>
<reference evidence="3" key="1">
    <citation type="submission" date="2018-05" db="EMBL/GenBank/DDBJ databases">
        <authorList>
            <person name="Lanie J.A."/>
            <person name="Ng W.-L."/>
            <person name="Kazmierczak K.M."/>
            <person name="Andrzejewski T.M."/>
            <person name="Davidsen T.M."/>
            <person name="Wayne K.J."/>
            <person name="Tettelin H."/>
            <person name="Glass J.I."/>
            <person name="Rusch D."/>
            <person name="Podicherti R."/>
            <person name="Tsui H.-C.T."/>
            <person name="Winkler M.E."/>
        </authorList>
    </citation>
    <scope>NUCLEOTIDE SEQUENCE</scope>
</reference>